<feature type="chain" id="PRO_5003597772" evidence="3">
    <location>
        <begin position="24"/>
        <end position="483"/>
    </location>
</feature>
<evidence type="ECO:0000259" key="4">
    <source>
        <dbReference type="PROSITE" id="PS50093"/>
    </source>
</evidence>
<name>H5STU0_ACEAU</name>
<dbReference type="PANTHER" id="PTHR47235:SF1">
    <property type="entry name" value="BLR6548 PROTEIN"/>
    <property type="match status" value="1"/>
</dbReference>
<evidence type="ECO:0000256" key="1">
    <source>
        <dbReference type="ARBA" id="ARBA00010062"/>
    </source>
</evidence>
<evidence type="ECO:0000256" key="3">
    <source>
        <dbReference type="SAM" id="SignalP"/>
    </source>
</evidence>
<accession>H5STU0</accession>
<proteinExistence type="inferred from homology"/>
<dbReference type="CDD" id="cd00146">
    <property type="entry name" value="PKD"/>
    <property type="match status" value="1"/>
</dbReference>
<protein>
    <submittedName>
        <fullName evidence="5">Extracellular solute-binding protein</fullName>
    </submittedName>
</protein>
<dbReference type="InterPro" id="IPR000601">
    <property type="entry name" value="PKD_dom"/>
</dbReference>
<dbReference type="AlphaFoldDB" id="H5STU0"/>
<dbReference type="InterPro" id="IPR028082">
    <property type="entry name" value="Peripla_BP_I"/>
</dbReference>
<feature type="domain" description="PKD" evidence="4">
    <location>
        <begin position="411"/>
        <end position="466"/>
    </location>
</feature>
<dbReference type="Gene3D" id="2.60.40.10">
    <property type="entry name" value="Immunoglobulins"/>
    <property type="match status" value="1"/>
</dbReference>
<feature type="signal peptide" evidence="3">
    <location>
        <begin position="1"/>
        <end position="23"/>
    </location>
</feature>
<dbReference type="PANTHER" id="PTHR47235">
    <property type="entry name" value="BLR6548 PROTEIN"/>
    <property type="match status" value="1"/>
</dbReference>
<dbReference type="InterPro" id="IPR028081">
    <property type="entry name" value="Leu-bd"/>
</dbReference>
<evidence type="ECO:0000313" key="5">
    <source>
        <dbReference type="EMBL" id="BAL59940.1"/>
    </source>
</evidence>
<evidence type="ECO:0000256" key="2">
    <source>
        <dbReference type="ARBA" id="ARBA00022729"/>
    </source>
</evidence>
<dbReference type="CDD" id="cd06343">
    <property type="entry name" value="PBP1_ABC_ligand_binding-like"/>
    <property type="match status" value="1"/>
</dbReference>
<sequence>MKKLVLVALIGVALIGMGGGAQQGVTANEIVLGAFIAQSGALAGVGTPVFKGASAYYNYVNDVLGGVNGRKIRFIACDDAFDPTKTVACVKKLVEEDKVFAIVNSLGTVPHAAVMEYLVKNNVPVVSPHANYTPFSKPVKFNYFAIQPNNEIFGTALARYAVQRFKARRVAILYVDDAFGQELLNAAVAELKRNKLEPVLTVPHPGTETAFRPYVVRLQGANPDAVILLTYLVPSASILKEAEAVGFKPKWLATNVQADIRMVSLAGVSAVEGLIVTGFAADPTLPNHSGAAKFRALLQKYFPGELPSGFSEIAYVGAMQVVEGLFRAGPNLTRERFIQALETLTNWDAEGLVPPITYARDDRRGITILYMTKFEKGNMVFVEAFSADPFDIVGARGCIVDNLAVAEFDIAKRTVRIEWDYSGSVKGFTVDWGDGTPAKTLPVTKEPSASYTYPSQGGYLVRVSATCTDDSTDVEVLKINLFE</sequence>
<dbReference type="SUPFAM" id="SSF53822">
    <property type="entry name" value="Periplasmic binding protein-like I"/>
    <property type="match status" value="1"/>
</dbReference>
<dbReference type="InterPro" id="IPR035986">
    <property type="entry name" value="PKD_dom_sf"/>
</dbReference>
<reference evidence="5" key="2">
    <citation type="journal article" date="2012" name="PLoS ONE">
        <title>A Deeply Branching Thermophilic Bacterium with an Ancient Acetyl-CoA Pathway Dominates a Subsurface Ecosystem.</title>
        <authorList>
            <person name="Takami H."/>
            <person name="Noguchi H."/>
            <person name="Takaki Y."/>
            <person name="Uchiyama I."/>
            <person name="Toyoda A."/>
            <person name="Nishi S."/>
            <person name="Chee G.-J."/>
            <person name="Arai W."/>
            <person name="Nunoura T."/>
            <person name="Itoh T."/>
            <person name="Hattori M."/>
            <person name="Takai K."/>
        </authorList>
    </citation>
    <scope>NUCLEOTIDE SEQUENCE</scope>
</reference>
<dbReference type="EMBL" id="AP011803">
    <property type="protein sequence ID" value="BAL59940.1"/>
    <property type="molecule type" value="Genomic_DNA"/>
</dbReference>
<dbReference type="Gene3D" id="3.40.50.2300">
    <property type="match status" value="2"/>
</dbReference>
<dbReference type="InterPro" id="IPR013783">
    <property type="entry name" value="Ig-like_fold"/>
</dbReference>
<keyword evidence="2 3" id="KW-0732">Signal</keyword>
<dbReference type="Pfam" id="PF13458">
    <property type="entry name" value="Peripla_BP_6"/>
    <property type="match status" value="1"/>
</dbReference>
<gene>
    <name evidence="5" type="ORF">HGMM_OP4C576</name>
</gene>
<dbReference type="PROSITE" id="PS50093">
    <property type="entry name" value="PKD"/>
    <property type="match status" value="1"/>
</dbReference>
<comment type="similarity">
    <text evidence="1">Belongs to the leucine-binding protein family.</text>
</comment>
<reference evidence="5" key="1">
    <citation type="journal article" date="2005" name="Environ. Microbiol.">
        <title>Genetic and functional properties of uncultivated thermophilic crenarchaeotes from a subsurface gold mine as revealed by analysis of genome fragments.</title>
        <authorList>
            <person name="Nunoura T."/>
            <person name="Hirayama H."/>
            <person name="Takami H."/>
            <person name="Oida H."/>
            <person name="Nishi S."/>
            <person name="Shimamura S."/>
            <person name="Suzuki Y."/>
            <person name="Inagaki F."/>
            <person name="Takai K."/>
            <person name="Nealson K.H."/>
            <person name="Horikoshi K."/>
        </authorList>
    </citation>
    <scope>NUCLEOTIDE SEQUENCE</scope>
</reference>
<dbReference type="SUPFAM" id="SSF49299">
    <property type="entry name" value="PKD domain"/>
    <property type="match status" value="1"/>
</dbReference>
<organism evidence="5">
    <name type="scientific">Acetithermum autotrophicum</name>
    <dbReference type="NCBI Taxonomy" id="1446466"/>
    <lineage>
        <taxon>Bacteria</taxon>
        <taxon>Candidatus Bipolaricaulota</taxon>
        <taxon>Candidatus Acetithermum</taxon>
    </lineage>
</organism>